<feature type="transmembrane region" description="Helical" evidence="5">
    <location>
        <begin position="486"/>
        <end position="511"/>
    </location>
</feature>
<feature type="transmembrane region" description="Helical" evidence="5">
    <location>
        <begin position="139"/>
        <end position="165"/>
    </location>
</feature>
<reference evidence="7" key="1">
    <citation type="submission" date="2016-04" db="EMBL/GenBank/DDBJ databases">
        <title>Comparative genomics of biotechnologically important yeasts.</title>
        <authorList>
            <consortium name="DOE Joint Genome Institute"/>
            <person name="Riley R."/>
            <person name="Haridas S."/>
            <person name="Wolfe K.H."/>
            <person name="Lopes M.R."/>
            <person name="Hittinger C.T."/>
            <person name="Goker M."/>
            <person name="Salamov A."/>
            <person name="Wisecaver J."/>
            <person name="Long T.M."/>
            <person name="Aerts A.L."/>
            <person name="Barry K."/>
            <person name="Choi C."/>
            <person name="Clum A."/>
            <person name="Coughlan A.Y."/>
            <person name="Deshpande S."/>
            <person name="Douglass A.P."/>
            <person name="Hanson S.J."/>
            <person name="Klenk H.-P."/>
            <person name="Labutti K."/>
            <person name="Lapidus A."/>
            <person name="Lindquist E."/>
            <person name="Lipzen A."/>
            <person name="Meier-Kolthoff J.P."/>
            <person name="Ohm R.A."/>
            <person name="Otillar R.P."/>
            <person name="Pangilinan J."/>
            <person name="Peng Y."/>
            <person name="Rokas A."/>
            <person name="Rosa C.A."/>
            <person name="Scheuner C."/>
            <person name="Sibirny A.A."/>
            <person name="Slot J.C."/>
            <person name="Stielow J.B."/>
            <person name="Sun H."/>
            <person name="Kurtzman C.P."/>
            <person name="Blackwell M."/>
            <person name="Grigoriev I.V."/>
            <person name="Jeffries T.W."/>
        </authorList>
    </citation>
    <scope>NUCLEOTIDE SEQUENCE [LARGE SCALE GENOMIC DNA]</scope>
    <source>
        <strain evidence="7">NRRL YB-2248</strain>
    </source>
</reference>
<evidence type="ECO:0000256" key="4">
    <source>
        <dbReference type="ARBA" id="ARBA00023136"/>
    </source>
</evidence>
<comment type="subcellular location">
    <subcellularLocation>
        <location evidence="1">Membrane</location>
        <topology evidence="1">Multi-pass membrane protein</topology>
    </subcellularLocation>
</comment>
<feature type="transmembrane region" description="Helical" evidence="5">
    <location>
        <begin position="82"/>
        <end position="102"/>
    </location>
</feature>
<evidence type="ECO:0000256" key="1">
    <source>
        <dbReference type="ARBA" id="ARBA00004141"/>
    </source>
</evidence>
<dbReference type="PANTHER" id="PTHR11706">
    <property type="entry name" value="SOLUTE CARRIER PROTEIN FAMILY 11 MEMBER"/>
    <property type="match status" value="1"/>
</dbReference>
<feature type="transmembrane region" description="Helical" evidence="5">
    <location>
        <begin position="339"/>
        <end position="361"/>
    </location>
</feature>
<evidence type="ECO:0000256" key="2">
    <source>
        <dbReference type="ARBA" id="ARBA00022692"/>
    </source>
</evidence>
<dbReference type="STRING" id="983967.A0A1E4STW6"/>
<evidence type="ECO:0000313" key="6">
    <source>
        <dbReference type="EMBL" id="ODV82953.1"/>
    </source>
</evidence>
<evidence type="ECO:0000256" key="3">
    <source>
        <dbReference type="ARBA" id="ARBA00022989"/>
    </source>
</evidence>
<dbReference type="PRINTS" id="PR00447">
    <property type="entry name" value="NATRESASSCMP"/>
</dbReference>
<keyword evidence="3 5" id="KW-1133">Transmembrane helix</keyword>
<protein>
    <recommendedName>
        <fullName evidence="8">Natural resistance-associated macrophage protein</fullName>
    </recommendedName>
</protein>
<dbReference type="NCBIfam" id="TIGR01197">
    <property type="entry name" value="nramp"/>
    <property type="match status" value="1"/>
</dbReference>
<dbReference type="Pfam" id="PF01566">
    <property type="entry name" value="Nramp"/>
    <property type="match status" value="2"/>
</dbReference>
<name>A0A1E4STW6_9ASCO</name>
<feature type="transmembrane region" description="Helical" evidence="5">
    <location>
        <begin position="381"/>
        <end position="399"/>
    </location>
</feature>
<dbReference type="AlphaFoldDB" id="A0A1E4STW6"/>
<keyword evidence="4 5" id="KW-0472">Membrane</keyword>
<dbReference type="GO" id="GO:0005384">
    <property type="term" value="F:manganese ion transmembrane transporter activity"/>
    <property type="evidence" value="ECO:0007669"/>
    <property type="project" value="TreeGrafter"/>
</dbReference>
<dbReference type="NCBIfam" id="NF037982">
    <property type="entry name" value="Nramp_1"/>
    <property type="match status" value="1"/>
</dbReference>
<dbReference type="OrthoDB" id="409173at2759"/>
<sequence length="517" mass="56690">MVLKKFVKYIGPGLMVSVSYMDPGNFSSSIASAQFQYKLLFSLTISNIMAGFLQVLASKLGICTGQDLAFNCRLHLNSKLNILIYIFAEISVAATDIAEIIGTAIAFNILFGIPLLIGVLLTIIDVLFVIMAYRPNGPLIILRVFEGIVSLLVFGTVICFTIELINVSPSTNWNSVFRGFLPSEEIFKDIKGLYLSAALLGSNLMPHSLYLGSGVVQSRLKAFDIKHGFYKVPIVKKKRSNKWCVIMDDDNNDDEDQQQQQQQINYKPSINAINSTMSYTIAELVVSLLTVALFVNAAILIVAGTALSEPMDDDGDGDLENPDLFTLHYLLSSHLSKTAGTVFALALLCSGLCGGTVVTIASQQIMEGHARFTMPAGLRRIITRIIAIIPCLIVVLISGREGLSDILNASQVALSLFLPFISAPLIYFTCNKEIMKVQVSGKVNGQESIVLNDYQERLLNEDDDTIDEIIDDDDTPRFKDMSNGTLTSTLAIIIWCIITFLNFWLLASIALGKDVPL</sequence>
<feature type="transmembrane region" description="Helical" evidence="5">
    <location>
        <begin position="411"/>
        <end position="430"/>
    </location>
</feature>
<feature type="transmembrane region" description="Helical" evidence="5">
    <location>
        <begin position="284"/>
        <end position="307"/>
    </location>
</feature>
<feature type="transmembrane region" description="Helical" evidence="5">
    <location>
        <begin position="109"/>
        <end position="133"/>
    </location>
</feature>
<dbReference type="GO" id="GO:0005886">
    <property type="term" value="C:plasma membrane"/>
    <property type="evidence" value="ECO:0007669"/>
    <property type="project" value="TreeGrafter"/>
</dbReference>
<dbReference type="EMBL" id="KV453870">
    <property type="protein sequence ID" value="ODV82953.1"/>
    <property type="molecule type" value="Genomic_DNA"/>
</dbReference>
<evidence type="ECO:0000256" key="5">
    <source>
        <dbReference type="SAM" id="Phobius"/>
    </source>
</evidence>
<evidence type="ECO:0000313" key="7">
    <source>
        <dbReference type="Proteomes" id="UP000094801"/>
    </source>
</evidence>
<dbReference type="GO" id="GO:0034755">
    <property type="term" value="P:iron ion transmembrane transport"/>
    <property type="evidence" value="ECO:0007669"/>
    <property type="project" value="TreeGrafter"/>
</dbReference>
<feature type="transmembrane region" description="Helical" evidence="5">
    <location>
        <begin position="39"/>
        <end position="62"/>
    </location>
</feature>
<proteinExistence type="predicted"/>
<accession>A0A1E4STW6</accession>
<organism evidence="6 7">
    <name type="scientific">[Candida] arabinofermentans NRRL YB-2248</name>
    <dbReference type="NCBI Taxonomy" id="983967"/>
    <lineage>
        <taxon>Eukaryota</taxon>
        <taxon>Fungi</taxon>
        <taxon>Dikarya</taxon>
        <taxon>Ascomycota</taxon>
        <taxon>Saccharomycotina</taxon>
        <taxon>Pichiomycetes</taxon>
        <taxon>Pichiales</taxon>
        <taxon>Pichiaceae</taxon>
        <taxon>Ogataea</taxon>
        <taxon>Ogataea/Candida clade</taxon>
    </lineage>
</organism>
<evidence type="ECO:0008006" key="8">
    <source>
        <dbReference type="Google" id="ProtNLM"/>
    </source>
</evidence>
<dbReference type="PANTHER" id="PTHR11706:SF50">
    <property type="entry name" value="MANGANESE TRANSPORTER SMF2"/>
    <property type="match status" value="1"/>
</dbReference>
<keyword evidence="2 5" id="KW-0812">Transmembrane</keyword>
<dbReference type="InterPro" id="IPR001046">
    <property type="entry name" value="NRAMP_fam"/>
</dbReference>
<dbReference type="GO" id="GO:0030026">
    <property type="term" value="P:intracellular manganese ion homeostasis"/>
    <property type="evidence" value="ECO:0007669"/>
    <property type="project" value="TreeGrafter"/>
</dbReference>
<dbReference type="GO" id="GO:0015086">
    <property type="term" value="F:cadmium ion transmembrane transporter activity"/>
    <property type="evidence" value="ECO:0007669"/>
    <property type="project" value="TreeGrafter"/>
</dbReference>
<dbReference type="Proteomes" id="UP000094801">
    <property type="component" value="Unassembled WGS sequence"/>
</dbReference>
<gene>
    <name evidence="6" type="ORF">CANARDRAFT_178081</name>
</gene>
<keyword evidence="7" id="KW-1185">Reference proteome</keyword>